<feature type="transmembrane region" description="Helical" evidence="14">
    <location>
        <begin position="20"/>
        <end position="38"/>
    </location>
</feature>
<keyword evidence="9 18" id="KW-0067">ATP-binding</keyword>
<dbReference type="Gene3D" id="1.10.287.130">
    <property type="match status" value="1"/>
</dbReference>
<dbReference type="Pfam" id="PF02518">
    <property type="entry name" value="HATPase_c"/>
    <property type="match status" value="1"/>
</dbReference>
<dbReference type="CDD" id="cd00082">
    <property type="entry name" value="HisKA"/>
    <property type="match status" value="1"/>
</dbReference>
<keyword evidence="5 12" id="KW-0597">Phosphoprotein</keyword>
<feature type="transmembrane region" description="Helical" evidence="14">
    <location>
        <begin position="189"/>
        <end position="212"/>
    </location>
</feature>
<name>A0ABZ2N5Z5_9BACI</name>
<organism evidence="18 19">
    <name type="scientific">Bacillus kandeliae</name>
    <dbReference type="NCBI Taxonomy" id="3129297"/>
    <lineage>
        <taxon>Bacteria</taxon>
        <taxon>Bacillati</taxon>
        <taxon>Bacillota</taxon>
        <taxon>Bacilli</taxon>
        <taxon>Bacillales</taxon>
        <taxon>Bacillaceae</taxon>
        <taxon>Bacillus</taxon>
    </lineage>
</organism>
<keyword evidence="6" id="KW-0808">Transferase</keyword>
<feature type="domain" description="Histidine kinase" evidence="15">
    <location>
        <begin position="586"/>
        <end position="800"/>
    </location>
</feature>
<keyword evidence="7" id="KW-0547">Nucleotide-binding</keyword>
<dbReference type="InterPro" id="IPR003594">
    <property type="entry name" value="HATPase_dom"/>
</dbReference>
<dbReference type="InterPro" id="IPR005467">
    <property type="entry name" value="His_kinase_dom"/>
</dbReference>
<dbReference type="SUPFAM" id="SSF55785">
    <property type="entry name" value="PYP-like sensor domain (PAS domain)"/>
    <property type="match status" value="1"/>
</dbReference>
<dbReference type="Gene3D" id="3.30.565.10">
    <property type="entry name" value="Histidine kinase-like ATPase, C-terminal domain"/>
    <property type="match status" value="1"/>
</dbReference>
<dbReference type="Gene3D" id="3.30.450.40">
    <property type="match status" value="1"/>
</dbReference>
<dbReference type="InterPro" id="IPR003660">
    <property type="entry name" value="HAMP_dom"/>
</dbReference>
<keyword evidence="4" id="KW-1003">Cell membrane</keyword>
<dbReference type="SMART" id="SM00387">
    <property type="entry name" value="HATPase_c"/>
    <property type="match status" value="1"/>
</dbReference>
<evidence type="ECO:0000313" key="19">
    <source>
        <dbReference type="Proteomes" id="UP001387364"/>
    </source>
</evidence>
<evidence type="ECO:0000256" key="7">
    <source>
        <dbReference type="ARBA" id="ARBA00022741"/>
    </source>
</evidence>
<dbReference type="Proteomes" id="UP001387364">
    <property type="component" value="Chromosome"/>
</dbReference>
<evidence type="ECO:0000259" key="17">
    <source>
        <dbReference type="PROSITE" id="PS50885"/>
    </source>
</evidence>
<dbReference type="Gene3D" id="3.30.450.20">
    <property type="entry name" value="PAS domain"/>
    <property type="match status" value="1"/>
</dbReference>
<dbReference type="SMART" id="SM00388">
    <property type="entry name" value="HisKA"/>
    <property type="match status" value="1"/>
</dbReference>
<dbReference type="SUPFAM" id="SSF55874">
    <property type="entry name" value="ATPase domain of HSP90 chaperone/DNA topoisomerase II/histidine kinase"/>
    <property type="match status" value="1"/>
</dbReference>
<dbReference type="PROSITE" id="PS50109">
    <property type="entry name" value="HIS_KIN"/>
    <property type="match status" value="1"/>
</dbReference>
<keyword evidence="14" id="KW-1133">Transmembrane helix</keyword>
<dbReference type="InterPro" id="IPR029016">
    <property type="entry name" value="GAF-like_dom_sf"/>
</dbReference>
<evidence type="ECO:0000256" key="5">
    <source>
        <dbReference type="ARBA" id="ARBA00022553"/>
    </source>
</evidence>
<dbReference type="InterPro" id="IPR011006">
    <property type="entry name" value="CheY-like_superfamily"/>
</dbReference>
<keyword evidence="8" id="KW-0418">Kinase</keyword>
<feature type="modified residue" description="4-aspartylphosphate" evidence="12">
    <location>
        <position position="870"/>
    </location>
</feature>
<evidence type="ECO:0000256" key="2">
    <source>
        <dbReference type="ARBA" id="ARBA00004651"/>
    </source>
</evidence>
<feature type="coiled-coil region" evidence="13">
    <location>
        <begin position="258"/>
        <end position="292"/>
    </location>
</feature>
<evidence type="ECO:0000256" key="9">
    <source>
        <dbReference type="ARBA" id="ARBA00022840"/>
    </source>
</evidence>
<dbReference type="SUPFAM" id="SSF55781">
    <property type="entry name" value="GAF domain-like"/>
    <property type="match status" value="1"/>
</dbReference>
<keyword evidence="14" id="KW-0812">Transmembrane</keyword>
<keyword evidence="13" id="KW-0175">Coiled coil</keyword>
<dbReference type="InterPro" id="IPR004358">
    <property type="entry name" value="Sig_transdc_His_kin-like_C"/>
</dbReference>
<dbReference type="PRINTS" id="PR00344">
    <property type="entry name" value="BCTRLSENSOR"/>
</dbReference>
<gene>
    <name evidence="18" type="ORF">WDJ61_16065</name>
</gene>
<dbReference type="InterPro" id="IPR003661">
    <property type="entry name" value="HisK_dim/P_dom"/>
</dbReference>
<proteinExistence type="predicted"/>
<dbReference type="InterPro" id="IPR036890">
    <property type="entry name" value="HATPase_C_sf"/>
</dbReference>
<dbReference type="Pfam" id="PF00072">
    <property type="entry name" value="Response_reg"/>
    <property type="match status" value="1"/>
</dbReference>
<keyword evidence="10" id="KW-0902">Two-component regulatory system</keyword>
<evidence type="ECO:0000256" key="3">
    <source>
        <dbReference type="ARBA" id="ARBA00012438"/>
    </source>
</evidence>
<feature type="domain" description="HAMP" evidence="17">
    <location>
        <begin position="213"/>
        <end position="266"/>
    </location>
</feature>
<keyword evidence="11 14" id="KW-0472">Membrane</keyword>
<dbReference type="RefSeq" id="WP_338751510.1">
    <property type="nucleotide sequence ID" value="NZ_CP147404.1"/>
</dbReference>
<dbReference type="SMART" id="SM00304">
    <property type="entry name" value="HAMP"/>
    <property type="match status" value="1"/>
</dbReference>
<evidence type="ECO:0000256" key="14">
    <source>
        <dbReference type="SAM" id="Phobius"/>
    </source>
</evidence>
<dbReference type="Pfam" id="PF00512">
    <property type="entry name" value="HisKA"/>
    <property type="match status" value="1"/>
</dbReference>
<dbReference type="Gene3D" id="6.10.340.10">
    <property type="match status" value="1"/>
</dbReference>
<accession>A0ABZ2N5Z5</accession>
<dbReference type="InterPro" id="IPR001789">
    <property type="entry name" value="Sig_transdc_resp-reg_receiver"/>
</dbReference>
<evidence type="ECO:0000256" key="8">
    <source>
        <dbReference type="ARBA" id="ARBA00022777"/>
    </source>
</evidence>
<evidence type="ECO:0000256" key="13">
    <source>
        <dbReference type="SAM" id="Coils"/>
    </source>
</evidence>
<dbReference type="EMBL" id="CP147404">
    <property type="protein sequence ID" value="WXB92722.1"/>
    <property type="molecule type" value="Genomic_DNA"/>
</dbReference>
<dbReference type="EC" id="2.7.13.3" evidence="3"/>
<evidence type="ECO:0000313" key="18">
    <source>
        <dbReference type="EMBL" id="WXB92722.1"/>
    </source>
</evidence>
<dbReference type="CDD" id="cd06225">
    <property type="entry name" value="HAMP"/>
    <property type="match status" value="1"/>
</dbReference>
<dbReference type="PROSITE" id="PS50885">
    <property type="entry name" value="HAMP"/>
    <property type="match status" value="1"/>
</dbReference>
<keyword evidence="19" id="KW-1185">Reference proteome</keyword>
<evidence type="ECO:0000256" key="12">
    <source>
        <dbReference type="PROSITE-ProRule" id="PRU00169"/>
    </source>
</evidence>
<dbReference type="SUPFAM" id="SSF52172">
    <property type="entry name" value="CheY-like"/>
    <property type="match status" value="1"/>
</dbReference>
<evidence type="ECO:0000256" key="11">
    <source>
        <dbReference type="ARBA" id="ARBA00023136"/>
    </source>
</evidence>
<dbReference type="InterPro" id="IPR035965">
    <property type="entry name" value="PAS-like_dom_sf"/>
</dbReference>
<evidence type="ECO:0000259" key="16">
    <source>
        <dbReference type="PROSITE" id="PS50110"/>
    </source>
</evidence>
<dbReference type="SUPFAM" id="SSF47384">
    <property type="entry name" value="Homodimeric domain of signal transducing histidine kinase"/>
    <property type="match status" value="1"/>
</dbReference>
<dbReference type="InterPro" id="IPR036097">
    <property type="entry name" value="HisK_dim/P_sf"/>
</dbReference>
<dbReference type="CDD" id="cd16922">
    <property type="entry name" value="HATPase_EvgS-ArcB-TorS-like"/>
    <property type="match status" value="1"/>
</dbReference>
<reference evidence="18 19" key="1">
    <citation type="submission" date="2024-02" db="EMBL/GenBank/DDBJ databases">
        <title>Seven novel Bacillus-like species.</title>
        <authorList>
            <person name="Liu G."/>
        </authorList>
    </citation>
    <scope>NUCLEOTIDE SEQUENCE [LARGE SCALE GENOMIC DNA]</scope>
    <source>
        <strain evidence="18 19">FJAT-52991</strain>
    </source>
</reference>
<evidence type="ECO:0000256" key="1">
    <source>
        <dbReference type="ARBA" id="ARBA00000085"/>
    </source>
</evidence>
<evidence type="ECO:0000256" key="4">
    <source>
        <dbReference type="ARBA" id="ARBA00022475"/>
    </source>
</evidence>
<dbReference type="PANTHER" id="PTHR43547">
    <property type="entry name" value="TWO-COMPONENT HISTIDINE KINASE"/>
    <property type="match status" value="1"/>
</dbReference>
<sequence>MFKSLPLLEKSIRNQFVKMVVALTIIICVTALAFFLYVKSMNQSLKAERESLQEKAVLVEKLEASFQDIFFRSRGYYAFQNEQELKLLYDELAEFEHLLLQFSALDLTPEERELYNSLVEFNTNYKQKVLPKAIGFVEANDYKSLRQLSNSGTNDLVNKFVDYAKDYKDKTDDELNRIFKKTIKQAQQFTLYAFMISCFILLLMAIIMWRVLHNVIRPVEQLTSATNAIATGHSFELGPLVKREDELGLLADSFQFMSKSIQEKEEVLMAQNEELTAQQVELQENQEQLQHSLNQQQKYNQLNHALTFTLDKRKLVTGVHKYLNDLYSFDTSIMYVLEGNVYVSKGLSEQTTQKLVGMLDENKRVRLEQEKSFVITREVTPESQEIAKEPYYCYDLYSSVLNSSGQLVAVLIATREGHRFSTHELEEINGLMNRVSLAFERILMYEEVERSRQLNQDIMDNVNEGIQFVSVTGDVIQVNESLCQIVRCPDWITRKTVHKHTWLDHFQLLCDQPTELTSFFEQAIAEDFKRTRTTRYEISREEGHVFIEVYATSVYEEAEKVGTVFVHRDITKEYEVDQMKSELVSTVSHELRTPLSSVLGFTELLLTKTVKPERQKKYIETIHKEAKRLTNLINDFLDLQRMESGRQQYHMQPLAFDELAFDIVNRFRHEKHHHVHLIDQARCVEVKADQERIVQVLMNLVGNAIKFSPDGGDVVISLENVDDTLQVSIKDEGIGIPANDLTKLFQKFKRIDNSARRKIGGTGLGLAISKEIITKHDGDIWIESEEGQGTTIYFQLPLMNQSLSEQTMKSVEAGVEQKGLQVMIVEDDLSLGLLLSEELKSKGFTVIYHNDPKRAFEDALRIPLVGVVIDLMLGEEMNGWDLVQKLKETDETSEIPIVISSALDQVKETVEKYKIDKYLTKPYPPEELSKVLTTFLLSESSNGNVMFPNEQE</sequence>
<dbReference type="SUPFAM" id="SSF158472">
    <property type="entry name" value="HAMP domain-like"/>
    <property type="match status" value="1"/>
</dbReference>
<dbReference type="SMART" id="SM00448">
    <property type="entry name" value="REC"/>
    <property type="match status" value="1"/>
</dbReference>
<evidence type="ECO:0000256" key="10">
    <source>
        <dbReference type="ARBA" id="ARBA00023012"/>
    </source>
</evidence>
<comment type="subcellular location">
    <subcellularLocation>
        <location evidence="2">Cell membrane</location>
        <topology evidence="2">Multi-pass membrane protein</topology>
    </subcellularLocation>
</comment>
<evidence type="ECO:0000259" key="15">
    <source>
        <dbReference type="PROSITE" id="PS50109"/>
    </source>
</evidence>
<dbReference type="Gene3D" id="3.40.50.2300">
    <property type="match status" value="1"/>
</dbReference>
<dbReference type="PANTHER" id="PTHR43547:SF2">
    <property type="entry name" value="HYBRID SIGNAL TRANSDUCTION HISTIDINE KINASE C"/>
    <property type="match status" value="1"/>
</dbReference>
<dbReference type="GO" id="GO:0005524">
    <property type="term" value="F:ATP binding"/>
    <property type="evidence" value="ECO:0007669"/>
    <property type="project" value="UniProtKB-KW"/>
</dbReference>
<evidence type="ECO:0000256" key="6">
    <source>
        <dbReference type="ARBA" id="ARBA00022679"/>
    </source>
</evidence>
<dbReference type="Pfam" id="PF00672">
    <property type="entry name" value="HAMP"/>
    <property type="match status" value="1"/>
</dbReference>
<comment type="catalytic activity">
    <reaction evidence="1">
        <text>ATP + protein L-histidine = ADP + protein N-phospho-L-histidine.</text>
        <dbReference type="EC" id="2.7.13.3"/>
    </reaction>
</comment>
<protein>
    <recommendedName>
        <fullName evidence="3">histidine kinase</fullName>
        <ecNumber evidence="3">2.7.13.3</ecNumber>
    </recommendedName>
</protein>
<dbReference type="PROSITE" id="PS50110">
    <property type="entry name" value="RESPONSE_REGULATORY"/>
    <property type="match status" value="1"/>
</dbReference>
<feature type="domain" description="Response regulatory" evidence="16">
    <location>
        <begin position="821"/>
        <end position="936"/>
    </location>
</feature>